<evidence type="ECO:0000313" key="2">
    <source>
        <dbReference type="Proteomes" id="UP001501295"/>
    </source>
</evidence>
<comment type="caution">
    <text evidence="1">The sequence shown here is derived from an EMBL/GenBank/DDBJ whole genome shotgun (WGS) entry which is preliminary data.</text>
</comment>
<sequence length="190" mass="20902">MSQPADYRDPRSLRSRERIIRALRAELRAGRSLTIAAVTGEAKVTRQTFYNNFDSLEEAGWFALLEDFNTLLVDDIQTRWSGASPDFVGLASLRKIVELLRAESSLSLLANGYRDEAGLTGLAAVMLSEIRRFRAEFGDPASPLAQEEDLYTATGLCGLLTVAATGDASSTSIARAAYALLPEWMRQPRL</sequence>
<proteinExistence type="predicted"/>
<dbReference type="RefSeq" id="WP_345376846.1">
    <property type="nucleotide sequence ID" value="NZ_BAABLM010000009.1"/>
</dbReference>
<gene>
    <name evidence="1" type="ORF">GCM10025780_31050</name>
</gene>
<protein>
    <recommendedName>
        <fullName evidence="3">HTH tetR-type domain-containing protein</fullName>
    </recommendedName>
</protein>
<dbReference type="Gene3D" id="1.10.357.10">
    <property type="entry name" value="Tetracycline Repressor, domain 2"/>
    <property type="match status" value="1"/>
</dbReference>
<dbReference type="InterPro" id="IPR009057">
    <property type="entry name" value="Homeodomain-like_sf"/>
</dbReference>
<keyword evidence="2" id="KW-1185">Reference proteome</keyword>
<name>A0ABP8W8B4_9MICO</name>
<evidence type="ECO:0008006" key="3">
    <source>
        <dbReference type="Google" id="ProtNLM"/>
    </source>
</evidence>
<dbReference type="EMBL" id="BAABLM010000009">
    <property type="protein sequence ID" value="GAA4683170.1"/>
    <property type="molecule type" value="Genomic_DNA"/>
</dbReference>
<dbReference type="Proteomes" id="UP001501295">
    <property type="component" value="Unassembled WGS sequence"/>
</dbReference>
<evidence type="ECO:0000313" key="1">
    <source>
        <dbReference type="EMBL" id="GAA4683170.1"/>
    </source>
</evidence>
<reference evidence="2" key="1">
    <citation type="journal article" date="2019" name="Int. J. Syst. Evol. Microbiol.">
        <title>The Global Catalogue of Microorganisms (GCM) 10K type strain sequencing project: providing services to taxonomists for standard genome sequencing and annotation.</title>
        <authorList>
            <consortium name="The Broad Institute Genomics Platform"/>
            <consortium name="The Broad Institute Genome Sequencing Center for Infectious Disease"/>
            <person name="Wu L."/>
            <person name="Ma J."/>
        </authorList>
    </citation>
    <scope>NUCLEOTIDE SEQUENCE [LARGE SCALE GENOMIC DNA]</scope>
    <source>
        <strain evidence="2">JCM 18956</strain>
    </source>
</reference>
<accession>A0ABP8W8B4</accession>
<dbReference type="SUPFAM" id="SSF46689">
    <property type="entry name" value="Homeodomain-like"/>
    <property type="match status" value="1"/>
</dbReference>
<organism evidence="1 2">
    <name type="scientific">Frondihabitans cladoniiphilus</name>
    <dbReference type="NCBI Taxonomy" id="715785"/>
    <lineage>
        <taxon>Bacteria</taxon>
        <taxon>Bacillati</taxon>
        <taxon>Actinomycetota</taxon>
        <taxon>Actinomycetes</taxon>
        <taxon>Micrococcales</taxon>
        <taxon>Microbacteriaceae</taxon>
        <taxon>Frondihabitans</taxon>
    </lineage>
</organism>